<evidence type="ECO:0000313" key="3">
    <source>
        <dbReference type="EMBL" id="AAS93849.1"/>
    </source>
</evidence>
<proteinExistence type="predicted"/>
<protein>
    <submittedName>
        <fullName evidence="3">ORF15</fullName>
    </submittedName>
</protein>
<dbReference type="EMBL" id="AY584531">
    <property type="protein sequence ID" value="AAS93849.1"/>
    <property type="molecule type" value="Genomic_DNA"/>
</dbReference>
<sequence length="121" mass="13868">MRFCPCSLTLRLLVFACQQTNKEILRANTYYPSSKTCSNCQKVKQDLKLKDRIYQCLECGFELDRDINAAINLLKHLVGRVTAEFTPMDLTALLNDLSNNRLATSKVELGIRQKSQIERIL</sequence>
<organism evidence="3">
    <name type="scientific">Helicobacter pylori</name>
    <name type="common">Campylobacter pylori</name>
    <dbReference type="NCBI Taxonomy" id="210"/>
    <lineage>
        <taxon>Bacteria</taxon>
        <taxon>Pseudomonadati</taxon>
        <taxon>Campylobacterota</taxon>
        <taxon>Epsilonproteobacteria</taxon>
        <taxon>Campylobacterales</taxon>
        <taxon>Helicobacteraceae</taxon>
        <taxon>Helicobacter</taxon>
    </lineage>
</organism>
<keyword evidence="1" id="KW-0238">DNA-binding</keyword>
<name>Q6PRE1_HELPX</name>
<evidence type="ECO:0000259" key="2">
    <source>
        <dbReference type="Pfam" id="PF07282"/>
    </source>
</evidence>
<geneLocation type="plasmid" evidence="3">
    <name>pAL202</name>
</geneLocation>
<dbReference type="GO" id="GO:0003677">
    <property type="term" value="F:DNA binding"/>
    <property type="evidence" value="ECO:0007669"/>
    <property type="project" value="UniProtKB-KW"/>
</dbReference>
<dbReference type="Pfam" id="PF07282">
    <property type="entry name" value="Cas12f1-like_TNB"/>
    <property type="match status" value="1"/>
</dbReference>
<keyword evidence="3" id="KW-0614">Plasmid</keyword>
<reference evidence="3" key="1">
    <citation type="submission" date="2004-03" db="EMBL/GenBank/DDBJ databases">
        <title>Sequencing and characterization of Helicobacter pylori plasmid, pAL202.</title>
        <authorList>
            <person name="Rickets I.Y."/>
            <person name="Knesek J.E."/>
            <person name="McIntire S.A."/>
        </authorList>
    </citation>
    <scope>NUCLEOTIDE SEQUENCE</scope>
    <source>
        <strain evidence="3">AL202</strain>
        <plasmid evidence="3">pAL202</plasmid>
    </source>
</reference>
<feature type="domain" description="Cas12f1-like TNB" evidence="2">
    <location>
        <begin position="13"/>
        <end position="73"/>
    </location>
</feature>
<accession>Q6PRE1</accession>
<dbReference type="InterPro" id="IPR010095">
    <property type="entry name" value="Cas12f1-like_TNB"/>
</dbReference>
<evidence type="ECO:0000256" key="1">
    <source>
        <dbReference type="ARBA" id="ARBA00023125"/>
    </source>
</evidence>
<dbReference type="AlphaFoldDB" id="Q6PRE1"/>